<evidence type="ECO:0000256" key="1">
    <source>
        <dbReference type="ARBA" id="ARBA00009670"/>
    </source>
</evidence>
<evidence type="ECO:0000256" key="2">
    <source>
        <dbReference type="SAM" id="Phobius"/>
    </source>
</evidence>
<dbReference type="Gene3D" id="1.10.510.10">
    <property type="entry name" value="Transferase(Phosphotransferase) domain 1"/>
    <property type="match status" value="1"/>
</dbReference>
<evidence type="ECO:0000313" key="5">
    <source>
        <dbReference type="Proteomes" id="UP000245370"/>
    </source>
</evidence>
<dbReference type="InterPro" id="IPR004147">
    <property type="entry name" value="ABC1_dom"/>
</dbReference>
<keyword evidence="2" id="KW-0472">Membrane</keyword>
<proteinExistence type="inferred from homology"/>
<dbReference type="AlphaFoldDB" id="A0A2U2XFN8"/>
<reference evidence="4 5" key="1">
    <citation type="submission" date="2018-05" db="EMBL/GenBank/DDBJ databases">
        <title>Brumimicrobium oceani sp. nov., isolated from coastal sediment.</title>
        <authorList>
            <person name="Kou Y."/>
        </authorList>
    </citation>
    <scope>NUCLEOTIDE SEQUENCE [LARGE SCALE GENOMIC DNA]</scope>
    <source>
        <strain evidence="4 5">C305</strain>
    </source>
</reference>
<dbReference type="OrthoDB" id="9795390at2"/>
<dbReference type="Pfam" id="PF03109">
    <property type="entry name" value="ABC1"/>
    <property type="match status" value="1"/>
</dbReference>
<feature type="domain" description="Protein kinase" evidence="3">
    <location>
        <begin position="119"/>
        <end position="446"/>
    </location>
</feature>
<dbReference type="RefSeq" id="WP_109358717.1">
    <property type="nucleotide sequence ID" value="NZ_QFRJ01000002.1"/>
</dbReference>
<organism evidence="4 5">
    <name type="scientific">Brumimicrobium oceani</name>
    <dbReference type="NCBI Taxonomy" id="2100725"/>
    <lineage>
        <taxon>Bacteria</taxon>
        <taxon>Pseudomonadati</taxon>
        <taxon>Bacteroidota</taxon>
        <taxon>Flavobacteriia</taxon>
        <taxon>Flavobacteriales</taxon>
        <taxon>Crocinitomicaceae</taxon>
        <taxon>Brumimicrobium</taxon>
    </lineage>
</organism>
<dbReference type="SUPFAM" id="SSF56112">
    <property type="entry name" value="Protein kinase-like (PK-like)"/>
    <property type="match status" value="1"/>
</dbReference>
<dbReference type="PANTHER" id="PTHR10566">
    <property type="entry name" value="CHAPERONE-ACTIVITY OF BC1 COMPLEX CABC1 -RELATED"/>
    <property type="match status" value="1"/>
</dbReference>
<dbReference type="PROSITE" id="PS50011">
    <property type="entry name" value="PROTEIN_KINASE_DOM"/>
    <property type="match status" value="1"/>
</dbReference>
<sequence length="553" mass="62965">MGILPDQYDKYVRFFKFMMKYWNSDVFTFPDGGVPSSDKADASAEFDHTPEELTEDLKKMGPTYVKLGQLLSTRPDLLPPQFMEALATLQDDVDEVDYKIIEEIFKDEVGMRISKAYKFFDPKPMASASIGQVHKAIMHSGETVAVKIQRPGIRKRFIEDLDTLMDISEKAESVSEVARNFGVHNVIEELRYILLKELDYTLEAQNLITLKENLKDFKLLFIPAPIMDYCSSRVLTMEFVEGGKITKVSPLKLMDLDLVPLVDDLIKGYLKQIIIDGIAHADPHPGNVYLTPENKIALMDAGMVARFSNEMQETVLKLIIGLSNYDSRRVSELLLSISEYDEQKVDVALFKKNIERKIQESENQKAKDLQTGRILIEINQMAAKQNIHIPVDLNILGKILLNLDQIVAYLTPDYDMQQTMKKYVQKLMQKKMKEDLKPSNFMELFLEMKDLTENLPFRINKFSENLANNKIRVKVDTIDEDKFTGAFQKVANRITAGLIIAALIIGAAMLVQIPSSFTVFGYPAFAFVLFIIAALIGMYLLYQILFKDANKGK</sequence>
<feature type="transmembrane region" description="Helical" evidence="2">
    <location>
        <begin position="519"/>
        <end position="542"/>
    </location>
</feature>
<gene>
    <name evidence="4" type="ORF">DIT68_05055</name>
</gene>
<dbReference type="InterPro" id="IPR011009">
    <property type="entry name" value="Kinase-like_dom_sf"/>
</dbReference>
<accession>A0A2U2XFN8</accession>
<dbReference type="GO" id="GO:0005524">
    <property type="term" value="F:ATP binding"/>
    <property type="evidence" value="ECO:0007669"/>
    <property type="project" value="InterPro"/>
</dbReference>
<keyword evidence="2" id="KW-0812">Transmembrane</keyword>
<dbReference type="PANTHER" id="PTHR10566:SF113">
    <property type="entry name" value="PROTEIN ACTIVITY OF BC1 COMPLEX KINASE 7, CHLOROPLASTIC"/>
    <property type="match status" value="1"/>
</dbReference>
<dbReference type="GO" id="GO:0004672">
    <property type="term" value="F:protein kinase activity"/>
    <property type="evidence" value="ECO:0007669"/>
    <property type="project" value="InterPro"/>
</dbReference>
<dbReference type="Proteomes" id="UP000245370">
    <property type="component" value="Unassembled WGS sequence"/>
</dbReference>
<comment type="similarity">
    <text evidence="1">Belongs to the protein kinase superfamily. ADCK protein kinase family.</text>
</comment>
<name>A0A2U2XFN8_9FLAO</name>
<keyword evidence="5" id="KW-1185">Reference proteome</keyword>
<comment type="caution">
    <text evidence="4">The sequence shown here is derived from an EMBL/GenBank/DDBJ whole genome shotgun (WGS) entry which is preliminary data.</text>
</comment>
<dbReference type="InterPro" id="IPR000719">
    <property type="entry name" value="Prot_kinase_dom"/>
</dbReference>
<protein>
    <submittedName>
        <fullName evidence="4">ABC transporter</fullName>
    </submittedName>
</protein>
<keyword evidence="2" id="KW-1133">Transmembrane helix</keyword>
<reference evidence="4 5" key="2">
    <citation type="submission" date="2018-05" db="EMBL/GenBank/DDBJ databases">
        <authorList>
            <person name="Lanie J.A."/>
            <person name="Ng W.-L."/>
            <person name="Kazmierczak K.M."/>
            <person name="Andrzejewski T.M."/>
            <person name="Davidsen T.M."/>
            <person name="Wayne K.J."/>
            <person name="Tettelin H."/>
            <person name="Glass J.I."/>
            <person name="Rusch D."/>
            <person name="Podicherti R."/>
            <person name="Tsui H.-C.T."/>
            <person name="Winkler M.E."/>
        </authorList>
    </citation>
    <scope>NUCLEOTIDE SEQUENCE [LARGE SCALE GENOMIC DNA]</scope>
    <source>
        <strain evidence="4 5">C305</strain>
    </source>
</reference>
<evidence type="ECO:0000259" key="3">
    <source>
        <dbReference type="PROSITE" id="PS50011"/>
    </source>
</evidence>
<dbReference type="EMBL" id="QFRJ01000002">
    <property type="protein sequence ID" value="PWH86605.1"/>
    <property type="molecule type" value="Genomic_DNA"/>
</dbReference>
<feature type="transmembrane region" description="Helical" evidence="2">
    <location>
        <begin position="494"/>
        <end position="513"/>
    </location>
</feature>
<dbReference type="CDD" id="cd05121">
    <property type="entry name" value="ABC1_ADCK3-like"/>
    <property type="match status" value="1"/>
</dbReference>
<dbReference type="InterPro" id="IPR050154">
    <property type="entry name" value="UbiB_kinase"/>
</dbReference>
<evidence type="ECO:0000313" key="4">
    <source>
        <dbReference type="EMBL" id="PWH86605.1"/>
    </source>
</evidence>